<accession>Q1MRN7</accession>
<dbReference type="EMBL" id="AM180252">
    <property type="protein sequence ID" value="CAJ54339.1"/>
    <property type="molecule type" value="Genomic_DNA"/>
</dbReference>
<dbReference type="Pfam" id="PF03602">
    <property type="entry name" value="Cons_hypoth95"/>
    <property type="match status" value="1"/>
</dbReference>
<keyword evidence="2" id="KW-0808">Transferase</keyword>
<dbReference type="Gene3D" id="3.40.50.150">
    <property type="entry name" value="Vaccinia Virus protein VP39"/>
    <property type="match status" value="1"/>
</dbReference>
<dbReference type="Proteomes" id="UP000002430">
    <property type="component" value="Chromosome"/>
</dbReference>
<gene>
    <name evidence="3" type="ordered locus">LI0283</name>
</gene>
<dbReference type="GO" id="GO:0008168">
    <property type="term" value="F:methyltransferase activity"/>
    <property type="evidence" value="ECO:0007669"/>
    <property type="project" value="UniProtKB-KW"/>
</dbReference>
<keyword evidence="4" id="KW-1185">Reference proteome</keyword>
<name>Q1MRN7_LAWIP</name>
<dbReference type="HOGENOM" id="CLU_075826_1_1_7"/>
<evidence type="ECO:0000313" key="3">
    <source>
        <dbReference type="EMBL" id="CAJ54339.1"/>
    </source>
</evidence>
<protein>
    <submittedName>
        <fullName evidence="3">N6-adenine-specific methylase</fullName>
    </submittedName>
</protein>
<dbReference type="PIRSF" id="PIRSF004553">
    <property type="entry name" value="CHP00095"/>
    <property type="match status" value="1"/>
</dbReference>
<organism evidence="3 4">
    <name type="scientific">Lawsonia intracellularis (strain PHE/MN1-00)</name>
    <dbReference type="NCBI Taxonomy" id="363253"/>
    <lineage>
        <taxon>Bacteria</taxon>
        <taxon>Pseudomonadati</taxon>
        <taxon>Thermodesulfobacteriota</taxon>
        <taxon>Desulfovibrionia</taxon>
        <taxon>Desulfovibrionales</taxon>
        <taxon>Desulfovibrionaceae</taxon>
        <taxon>Lawsonia</taxon>
    </lineage>
</organism>
<dbReference type="PANTHER" id="PTHR43542">
    <property type="entry name" value="METHYLTRANSFERASE"/>
    <property type="match status" value="1"/>
</dbReference>
<dbReference type="GO" id="GO:0031167">
    <property type="term" value="P:rRNA methylation"/>
    <property type="evidence" value="ECO:0007669"/>
    <property type="project" value="InterPro"/>
</dbReference>
<dbReference type="CDD" id="cd02440">
    <property type="entry name" value="AdoMet_MTases"/>
    <property type="match status" value="1"/>
</dbReference>
<dbReference type="InterPro" id="IPR004398">
    <property type="entry name" value="RNA_MeTrfase_RsmD"/>
</dbReference>
<dbReference type="NCBIfam" id="TIGR00095">
    <property type="entry name" value="16S rRNA (guanine(966)-N(2))-methyltransferase RsmD"/>
    <property type="match status" value="1"/>
</dbReference>
<dbReference type="eggNOG" id="COG0742">
    <property type="taxonomic scope" value="Bacteria"/>
</dbReference>
<sequence length="190" mass="21665">MRIMTGSLRGRILKTIEGDGYRPATGKVREALFSMLTSRGIVWDQTYILDLFAGSGSLGFEAISRGAAEVCFIENNPKAVQCLYKNIEKLRLFEQVSVVEQDVIQFLNQDSLFKLYQLVFIDPPYGGNRLETTISCVVEKGWIAPEGYIIAEVETTLRINFFQLHPQLELLSNRSYGQTRLLIWKTQKYV</sequence>
<dbReference type="RefSeq" id="WP_011526368.1">
    <property type="nucleotide sequence ID" value="NC_008011.1"/>
</dbReference>
<dbReference type="AlphaFoldDB" id="Q1MRN7"/>
<dbReference type="KEGG" id="lip:LI0283"/>
<reference evidence="3 4" key="1">
    <citation type="submission" date="2005-11" db="EMBL/GenBank/DDBJ databases">
        <title>The complete genome sequence of Lawsonia intracellularis: the causative agent of proliferative enteropathy.</title>
        <authorList>
            <person name="Kaur K."/>
            <person name="Zhang Q."/>
            <person name="Beckler D."/>
            <person name="Munir S."/>
            <person name="Li L."/>
            <person name="Kinsley K."/>
            <person name="Herron L."/>
            <person name="Peterson A."/>
            <person name="May B."/>
            <person name="Singh S."/>
            <person name="Gebhart C."/>
            <person name="Kapur V."/>
        </authorList>
    </citation>
    <scope>NUCLEOTIDE SEQUENCE [LARGE SCALE GENOMIC DNA]</scope>
    <source>
        <strain evidence="3 4">PHE/MN1-00</strain>
    </source>
</reference>
<keyword evidence="1 3" id="KW-0489">Methyltransferase</keyword>
<dbReference type="PANTHER" id="PTHR43542:SF1">
    <property type="entry name" value="METHYLTRANSFERASE"/>
    <property type="match status" value="1"/>
</dbReference>
<evidence type="ECO:0000256" key="1">
    <source>
        <dbReference type="ARBA" id="ARBA00022603"/>
    </source>
</evidence>
<evidence type="ECO:0000256" key="2">
    <source>
        <dbReference type="ARBA" id="ARBA00022679"/>
    </source>
</evidence>
<dbReference type="SUPFAM" id="SSF53335">
    <property type="entry name" value="S-adenosyl-L-methionine-dependent methyltransferases"/>
    <property type="match status" value="1"/>
</dbReference>
<dbReference type="OrthoDB" id="9803017at2"/>
<dbReference type="InterPro" id="IPR029063">
    <property type="entry name" value="SAM-dependent_MTases_sf"/>
</dbReference>
<evidence type="ECO:0000313" key="4">
    <source>
        <dbReference type="Proteomes" id="UP000002430"/>
    </source>
</evidence>
<proteinExistence type="predicted"/>
<dbReference type="STRING" id="363253.LI0283"/>